<comment type="caution">
    <text evidence="1">The sequence shown here is derived from an EMBL/GenBank/DDBJ whole genome shotgun (WGS) entry which is preliminary data.</text>
</comment>
<accession>A0ABD5M5W7</accession>
<organism evidence="1 2">
    <name type="scientific">Halorubrum miltondacostae</name>
    <dbReference type="NCBI Taxonomy" id="3076378"/>
    <lineage>
        <taxon>Archaea</taxon>
        <taxon>Methanobacteriati</taxon>
        <taxon>Methanobacteriota</taxon>
        <taxon>Stenosarchaea group</taxon>
        <taxon>Halobacteria</taxon>
        <taxon>Halobacteriales</taxon>
        <taxon>Haloferacaceae</taxon>
        <taxon>Halorubrum</taxon>
    </lineage>
</organism>
<dbReference type="InterPro" id="IPR019546">
    <property type="entry name" value="TAT_signal_bac_arc"/>
</dbReference>
<sequence>MERRSFLSASGVTVLALAAGRPSIADDNDGPAAAVGAYYRRASASEDSEAFAEAVPTLAHPASPLSQVAEDVPMAFDETVRQELSETAVVAEDLSAEQIRSISGFLSAALSDEEIESLAAENAVVSATVVGSDGDETEFHWLVATDDDGEWRVVWPGAPEGPVAAVEEYYRRASASEDSEAFADDVIAIAHPASPLSRVAEDVPMTFDAAVRQDLSETAVVAEDLSADEIRSISGFLSAALSDEEIESLAAENAVVSATVVDTDGDETEFRWLVATDDDGEWRVVWPGAPEGPVAVVREYYRRAGEAESATAFAEDVAALAHRASPLSEVAADVPGLFDGARRQRLIEAAVVARDVDAERVRSSSDFFSGAADDEAIETIAAENAIVSVTVAGEGGDEFELEWLVAPDDGEWRLVWL</sequence>
<name>A0ABD5M5W7_9EURY</name>
<protein>
    <submittedName>
        <fullName evidence="1">Twin-arginine translocation signal domain-containing protein</fullName>
    </submittedName>
</protein>
<reference evidence="1 2" key="1">
    <citation type="submission" date="2024-06" db="EMBL/GenBank/DDBJ databases">
        <title>Halorubrum miltondacostae sp. nov., a potential PHA producer isolated from an inland solar saltern in Rio Maior, Portugal.</title>
        <authorList>
            <person name="Albuquerque L."/>
            <person name="Viver T."/>
            <person name="Barroso C."/>
            <person name="Claudino R."/>
            <person name="Galvan M."/>
            <person name="Simoes G."/>
            <person name="Lobo Da Cunha A."/>
            <person name="Egas C."/>
        </authorList>
    </citation>
    <scope>NUCLEOTIDE SEQUENCE [LARGE SCALE GENOMIC DNA]</scope>
    <source>
        <strain evidence="1 2">RMP-11</strain>
    </source>
</reference>
<evidence type="ECO:0000313" key="2">
    <source>
        <dbReference type="Proteomes" id="UP001567572"/>
    </source>
</evidence>
<dbReference type="AlphaFoldDB" id="A0ABD5M5W7"/>
<dbReference type="Proteomes" id="UP001567572">
    <property type="component" value="Unassembled WGS sequence"/>
</dbReference>
<dbReference type="NCBIfam" id="TIGR01409">
    <property type="entry name" value="TAT_signal_seq"/>
    <property type="match status" value="1"/>
</dbReference>
<gene>
    <name evidence="1" type="ORF">ABNG04_16085</name>
</gene>
<proteinExistence type="predicted"/>
<dbReference type="RefSeq" id="WP_371163385.1">
    <property type="nucleotide sequence ID" value="NZ_JBEDNX010000006.1"/>
</dbReference>
<evidence type="ECO:0000313" key="1">
    <source>
        <dbReference type="EMBL" id="MEZ3165358.1"/>
    </source>
</evidence>
<dbReference type="EMBL" id="JBEDNY010000007">
    <property type="protein sequence ID" value="MEZ3165358.1"/>
    <property type="molecule type" value="Genomic_DNA"/>
</dbReference>
<keyword evidence="2" id="KW-1185">Reference proteome</keyword>